<evidence type="ECO:0000313" key="3">
    <source>
        <dbReference type="Proteomes" id="UP000003157"/>
    </source>
</evidence>
<feature type="transmembrane region" description="Helical" evidence="1">
    <location>
        <begin position="12"/>
        <end position="32"/>
    </location>
</feature>
<reference evidence="2 3" key="1">
    <citation type="submission" date="2010-12" db="EMBL/GenBank/DDBJ databases">
        <title>The Genome Sequence of Coprobacillus sp. strain 29_1.</title>
        <authorList>
            <consortium name="The Broad Institute Genome Sequencing Platform"/>
            <person name="Earl A."/>
            <person name="Ward D."/>
            <person name="Feldgarden M."/>
            <person name="Gevers D."/>
            <person name="Daigneault M."/>
            <person name="Sibley C.D."/>
            <person name="White A."/>
            <person name="Strauss J."/>
            <person name="Allen-Vercoe E."/>
            <person name="Young S.K."/>
            <person name="Zeng Q."/>
            <person name="Gargeya S."/>
            <person name="Fitzgerald M."/>
            <person name="Haas B."/>
            <person name="Abouelleil A."/>
            <person name="Alvarado L."/>
            <person name="Arachchi H.M."/>
            <person name="Berlin A."/>
            <person name="Brown A."/>
            <person name="Chapman S.B."/>
            <person name="Chen Z."/>
            <person name="Dunbar C."/>
            <person name="Freedman E."/>
            <person name="Gearin G."/>
            <person name="Gellesch M."/>
            <person name="Goldberg J."/>
            <person name="Griggs A."/>
            <person name="Gujja S."/>
            <person name="Heilman E."/>
            <person name="Heiman D."/>
            <person name="Howarth C."/>
            <person name="Larson L."/>
            <person name="Lui A."/>
            <person name="MacDonald P.J.P."/>
            <person name="Mehta T."/>
            <person name="Montmayeur A."/>
            <person name="Murphy C."/>
            <person name="Neiman D."/>
            <person name="Pearson M."/>
            <person name="Priest M."/>
            <person name="Roberts A."/>
            <person name="Saif S."/>
            <person name="Shea T."/>
            <person name="Shenoy N."/>
            <person name="Sisk P."/>
            <person name="Stolte C."/>
            <person name="Sykes S."/>
            <person name="White J."/>
            <person name="Yandava C."/>
            <person name="Nusbaum C."/>
            <person name="Birren B."/>
        </authorList>
    </citation>
    <scope>NUCLEOTIDE SEQUENCE [LARGE SCALE GENOMIC DNA]</scope>
    <source>
        <strain evidence="2 3">29_1</strain>
    </source>
</reference>
<organism evidence="2 3">
    <name type="scientific">Coprobacillus cateniformis</name>
    <dbReference type="NCBI Taxonomy" id="100884"/>
    <lineage>
        <taxon>Bacteria</taxon>
        <taxon>Bacillati</taxon>
        <taxon>Bacillota</taxon>
        <taxon>Erysipelotrichia</taxon>
        <taxon>Erysipelotrichales</taxon>
        <taxon>Coprobacillaceae</taxon>
        <taxon>Coprobacillus</taxon>
    </lineage>
</organism>
<keyword evidence="1" id="KW-0812">Transmembrane</keyword>
<feature type="transmembrane region" description="Helical" evidence="1">
    <location>
        <begin position="92"/>
        <end position="112"/>
    </location>
</feature>
<dbReference type="Proteomes" id="UP000003157">
    <property type="component" value="Unassembled WGS sequence"/>
</dbReference>
<accession>E7G9W9</accession>
<keyword evidence="1" id="KW-1133">Transmembrane helix</keyword>
<gene>
    <name evidence="2" type="ORF">HMPREF9488_01559</name>
</gene>
<keyword evidence="1" id="KW-0472">Membrane</keyword>
<comment type="caution">
    <text evidence="2">The sequence shown here is derived from an EMBL/GenBank/DDBJ whole genome shotgun (WGS) entry which is preliminary data.</text>
</comment>
<name>E7G9W9_9FIRM</name>
<protein>
    <submittedName>
        <fullName evidence="2">Uncharacterized protein</fullName>
    </submittedName>
</protein>
<proteinExistence type="predicted"/>
<dbReference type="AlphaFoldDB" id="E7G9W9"/>
<dbReference type="HOGENOM" id="CLU_1298046_0_0_9"/>
<dbReference type="EMBL" id="ADKX01000030">
    <property type="protein sequence ID" value="EFW04977.1"/>
    <property type="molecule type" value="Genomic_DNA"/>
</dbReference>
<evidence type="ECO:0000313" key="2">
    <source>
        <dbReference type="EMBL" id="EFW04977.1"/>
    </source>
</evidence>
<dbReference type="STRING" id="100884.GCA_000269565_03403"/>
<evidence type="ECO:0000256" key="1">
    <source>
        <dbReference type="SAM" id="Phobius"/>
    </source>
</evidence>
<feature type="transmembrane region" description="Helical" evidence="1">
    <location>
        <begin position="118"/>
        <end position="140"/>
    </location>
</feature>
<keyword evidence="3" id="KW-1185">Reference proteome</keyword>
<sequence length="212" mass="24732">MDICGLCPGGSLFSIILTLGYVALSNLNDIYFSNLAETERRKSLLKESFNINTTLRKTNKYYNNNEKPSIKKLGLNCYESAFFTKKVVDKMIFSYAIKISVFIIIYIILMIKSINIELLLVITQTLFSAEVLFYFIKLCYYKFQLDKICKEFQDIFFIRGLSNDNANVLLLNITMDYECLKSFCKIASSSKIFFKNNKEWSEEWTNLLKKIK</sequence>